<evidence type="ECO:0000259" key="5">
    <source>
        <dbReference type="PROSITE" id="PS50835"/>
    </source>
</evidence>
<evidence type="ECO:0000313" key="7">
    <source>
        <dbReference type="Proteomes" id="UP000663844"/>
    </source>
</evidence>
<dbReference type="InterPro" id="IPR036179">
    <property type="entry name" value="Ig-like_dom_sf"/>
</dbReference>
<keyword evidence="2" id="KW-0963">Cytoplasm</keyword>
<dbReference type="EMBL" id="CAJOAZ010027905">
    <property type="protein sequence ID" value="CAF4413199.1"/>
    <property type="molecule type" value="Genomic_DNA"/>
</dbReference>
<name>A0A820Q404_9BILA</name>
<dbReference type="InterPro" id="IPR007110">
    <property type="entry name" value="Ig-like_dom"/>
</dbReference>
<dbReference type="InterPro" id="IPR013783">
    <property type="entry name" value="Ig-like_fold"/>
</dbReference>
<keyword evidence="4" id="KW-1015">Disulfide bond</keyword>
<dbReference type="PANTHER" id="PTHR35971">
    <property type="entry name" value="SI:DKEY-31G6.6"/>
    <property type="match status" value="1"/>
</dbReference>
<dbReference type="PANTHER" id="PTHR35971:SF5">
    <property type="entry name" value="OBSCURIN LIKE CYTOSKELETAL ADAPTOR 1"/>
    <property type="match status" value="1"/>
</dbReference>
<dbReference type="PROSITE" id="PS50835">
    <property type="entry name" value="IG_LIKE"/>
    <property type="match status" value="2"/>
</dbReference>
<evidence type="ECO:0000256" key="4">
    <source>
        <dbReference type="ARBA" id="ARBA00023157"/>
    </source>
</evidence>
<dbReference type="InterPro" id="IPR013098">
    <property type="entry name" value="Ig_I-set"/>
</dbReference>
<proteinExistence type="predicted"/>
<keyword evidence="3" id="KW-0597">Phosphoprotein</keyword>
<reference evidence="6" key="1">
    <citation type="submission" date="2021-02" db="EMBL/GenBank/DDBJ databases">
        <authorList>
            <person name="Nowell W R."/>
        </authorList>
    </citation>
    <scope>NUCLEOTIDE SEQUENCE</scope>
</reference>
<gene>
    <name evidence="6" type="ORF">OXD698_LOCUS52167</name>
</gene>
<feature type="domain" description="Ig-like" evidence="5">
    <location>
        <begin position="94"/>
        <end position="165"/>
    </location>
</feature>
<comment type="caution">
    <text evidence="6">The sequence shown here is derived from an EMBL/GenBank/DDBJ whole genome shotgun (WGS) entry which is preliminary data.</text>
</comment>
<dbReference type="Proteomes" id="UP000663844">
    <property type="component" value="Unassembled WGS sequence"/>
</dbReference>
<evidence type="ECO:0000256" key="3">
    <source>
        <dbReference type="ARBA" id="ARBA00022553"/>
    </source>
</evidence>
<feature type="non-terminal residue" evidence="6">
    <location>
        <position position="165"/>
    </location>
</feature>
<dbReference type="SUPFAM" id="SSF48726">
    <property type="entry name" value="Immunoglobulin"/>
    <property type="match status" value="2"/>
</dbReference>
<dbReference type="CDD" id="cd00096">
    <property type="entry name" value="Ig"/>
    <property type="match status" value="2"/>
</dbReference>
<dbReference type="GO" id="GO:0005737">
    <property type="term" value="C:cytoplasm"/>
    <property type="evidence" value="ECO:0007669"/>
    <property type="project" value="UniProtKB-SubCell"/>
</dbReference>
<evidence type="ECO:0000313" key="6">
    <source>
        <dbReference type="EMBL" id="CAF4413199.1"/>
    </source>
</evidence>
<evidence type="ECO:0000256" key="2">
    <source>
        <dbReference type="ARBA" id="ARBA00022490"/>
    </source>
</evidence>
<protein>
    <recommendedName>
        <fullName evidence="5">Ig-like domain-containing protein</fullName>
    </recommendedName>
</protein>
<dbReference type="InterPro" id="IPR052385">
    <property type="entry name" value="Obscurin/Obscurin-like_Reg"/>
</dbReference>
<dbReference type="Pfam" id="PF07679">
    <property type="entry name" value="I-set"/>
    <property type="match status" value="1"/>
</dbReference>
<dbReference type="AlphaFoldDB" id="A0A820Q404"/>
<feature type="non-terminal residue" evidence="6">
    <location>
        <position position="1"/>
    </location>
</feature>
<accession>A0A820Q404</accession>
<sequence length="165" mass="19074">IQPLEEVFLCEEGDNFVLVTRTNKPTHVSWMKNGYKLSLKPKLDSLPTNEHRLSIEKAQKFDHEGIYTCIIDANNIATQCQVKILERELQLIQPLPKQIRLNEHDTLTLICETNRKPKKVQWFKDQSNIPLETNNSLMIINADETCTLIINNTNKFDSGTYTFSI</sequence>
<feature type="domain" description="Ig-like" evidence="5">
    <location>
        <begin position="1"/>
        <end position="85"/>
    </location>
</feature>
<organism evidence="6 7">
    <name type="scientific">Adineta steineri</name>
    <dbReference type="NCBI Taxonomy" id="433720"/>
    <lineage>
        <taxon>Eukaryota</taxon>
        <taxon>Metazoa</taxon>
        <taxon>Spiralia</taxon>
        <taxon>Gnathifera</taxon>
        <taxon>Rotifera</taxon>
        <taxon>Eurotatoria</taxon>
        <taxon>Bdelloidea</taxon>
        <taxon>Adinetida</taxon>
        <taxon>Adinetidae</taxon>
        <taxon>Adineta</taxon>
    </lineage>
</organism>
<dbReference type="Gene3D" id="2.60.40.10">
    <property type="entry name" value="Immunoglobulins"/>
    <property type="match status" value="2"/>
</dbReference>
<evidence type="ECO:0000256" key="1">
    <source>
        <dbReference type="ARBA" id="ARBA00004496"/>
    </source>
</evidence>
<comment type="subcellular location">
    <subcellularLocation>
        <location evidence="1">Cytoplasm</location>
    </subcellularLocation>
</comment>